<accession>A0A6G1HXX0</accession>
<feature type="region of interest" description="Disordered" evidence="1">
    <location>
        <begin position="28"/>
        <end position="85"/>
    </location>
</feature>
<sequence>MSKTPGPKVVEGPYYLFWLGRRPHPPLLARQTVASSTRQNHDGPKPARRQGVEEEKGAMARRLEQMSHDSLESSPRSAQKVVEEAGFSEDLRRQLEERIAGAKFKSEHASAIALSRLPSGAGARTRDIAGARPWTGTEAIEDTALRMLTDAHKPLRGPSKIPTPIIRLPSKVDTGRSQSGAVAGDRLATARDRSTMYAALKEAGLSEIEREQFAREMKERFSPGARTMPATMRGLENLANQRIEDAIARGQFKNLPRGQQLERDYQASSPFLDTTEYLLNKVIKKQDIVPPWIEKQQELVSTSTKFRSRLRNDWKRHAARMISSQGGTLEDQVRRAEEYAAAEAVDNPPTWKRVRVTTINPDGHVSQISLSGQLTAPDIQPPPSSTAIPARAPFRDPDWERTEFAYHNLTIKALNKLTRSYNLIAPKLARKPYFNLARELKSAYANVAPFLPEEIRERASRPRSSASVGATRPSGILEKFEMAKARVYDEDIEKKGYGLRQFWRDLWRKGPET</sequence>
<dbReference type="PANTHER" id="PTHR39394">
    <property type="entry name" value="YALI0E31793P"/>
    <property type="match status" value="1"/>
</dbReference>
<evidence type="ECO:0000313" key="3">
    <source>
        <dbReference type="EMBL" id="KAF2400751.1"/>
    </source>
</evidence>
<dbReference type="OrthoDB" id="1922282at2759"/>
<feature type="domain" description="DnaJ homologue subfamily C member 28 conserved" evidence="2">
    <location>
        <begin position="238"/>
        <end position="307"/>
    </location>
</feature>
<organism evidence="3 4">
    <name type="scientific">Trichodelitschia bisporula</name>
    <dbReference type="NCBI Taxonomy" id="703511"/>
    <lineage>
        <taxon>Eukaryota</taxon>
        <taxon>Fungi</taxon>
        <taxon>Dikarya</taxon>
        <taxon>Ascomycota</taxon>
        <taxon>Pezizomycotina</taxon>
        <taxon>Dothideomycetes</taxon>
        <taxon>Dothideomycetes incertae sedis</taxon>
        <taxon>Phaeotrichales</taxon>
        <taxon>Phaeotrichaceae</taxon>
        <taxon>Trichodelitschia</taxon>
    </lineage>
</organism>
<dbReference type="Pfam" id="PF09350">
    <property type="entry name" value="DJC28_CD"/>
    <property type="match status" value="1"/>
</dbReference>
<evidence type="ECO:0000256" key="1">
    <source>
        <dbReference type="SAM" id="MobiDB-lite"/>
    </source>
</evidence>
<dbReference type="EMBL" id="ML996694">
    <property type="protein sequence ID" value="KAF2400751.1"/>
    <property type="molecule type" value="Genomic_DNA"/>
</dbReference>
<feature type="compositionally biased region" description="Basic and acidic residues" evidence="1">
    <location>
        <begin position="39"/>
        <end position="71"/>
    </location>
</feature>
<keyword evidence="4" id="KW-1185">Reference proteome</keyword>
<feature type="region of interest" description="Disordered" evidence="1">
    <location>
        <begin position="153"/>
        <end position="186"/>
    </location>
</feature>
<evidence type="ECO:0000259" key="2">
    <source>
        <dbReference type="Pfam" id="PF09350"/>
    </source>
</evidence>
<evidence type="ECO:0000313" key="4">
    <source>
        <dbReference type="Proteomes" id="UP000799640"/>
    </source>
</evidence>
<protein>
    <recommendedName>
        <fullName evidence="2">DnaJ homologue subfamily C member 28 conserved domain-containing protein</fullName>
    </recommendedName>
</protein>
<reference evidence="3" key="1">
    <citation type="journal article" date="2020" name="Stud. Mycol.">
        <title>101 Dothideomycetes genomes: a test case for predicting lifestyles and emergence of pathogens.</title>
        <authorList>
            <person name="Haridas S."/>
            <person name="Albert R."/>
            <person name="Binder M."/>
            <person name="Bloem J."/>
            <person name="Labutti K."/>
            <person name="Salamov A."/>
            <person name="Andreopoulos B."/>
            <person name="Baker S."/>
            <person name="Barry K."/>
            <person name="Bills G."/>
            <person name="Bluhm B."/>
            <person name="Cannon C."/>
            <person name="Castanera R."/>
            <person name="Culley D."/>
            <person name="Daum C."/>
            <person name="Ezra D."/>
            <person name="Gonzalez J."/>
            <person name="Henrissat B."/>
            <person name="Kuo A."/>
            <person name="Liang C."/>
            <person name="Lipzen A."/>
            <person name="Lutzoni F."/>
            <person name="Magnuson J."/>
            <person name="Mondo S."/>
            <person name="Nolan M."/>
            <person name="Ohm R."/>
            <person name="Pangilinan J."/>
            <person name="Park H.-J."/>
            <person name="Ramirez L."/>
            <person name="Alfaro M."/>
            <person name="Sun H."/>
            <person name="Tritt A."/>
            <person name="Yoshinaga Y."/>
            <person name="Zwiers L.-H."/>
            <person name="Turgeon B."/>
            <person name="Goodwin S."/>
            <person name="Spatafora J."/>
            <person name="Crous P."/>
            <person name="Grigoriev I."/>
        </authorList>
    </citation>
    <scope>NUCLEOTIDE SEQUENCE</scope>
    <source>
        <strain evidence="3">CBS 262.69</strain>
    </source>
</reference>
<dbReference type="AlphaFoldDB" id="A0A6G1HXX0"/>
<dbReference type="Proteomes" id="UP000799640">
    <property type="component" value="Unassembled WGS sequence"/>
</dbReference>
<proteinExistence type="predicted"/>
<dbReference type="InterPro" id="IPR018961">
    <property type="entry name" value="DnaJ_homolog_subfam-C_membr-28"/>
</dbReference>
<name>A0A6G1HXX0_9PEZI</name>
<gene>
    <name evidence="3" type="ORF">EJ06DRAFT_537646</name>
</gene>
<dbReference type="PANTHER" id="PTHR39394:SF1">
    <property type="entry name" value="DNAJ HOMOLOGUE SUBFAMILY C MEMBER 28 CONSERVED DOMAIN-CONTAINING PROTEIN"/>
    <property type="match status" value="1"/>
</dbReference>